<dbReference type="Proteomes" id="UP001485043">
    <property type="component" value="Unassembled WGS sequence"/>
</dbReference>
<feature type="non-terminal residue" evidence="2">
    <location>
        <position position="1"/>
    </location>
</feature>
<keyword evidence="3" id="KW-1185">Reference proteome</keyword>
<organism evidence="2 3">
    <name type="scientific">Apatococcus fuscideae</name>
    <dbReference type="NCBI Taxonomy" id="2026836"/>
    <lineage>
        <taxon>Eukaryota</taxon>
        <taxon>Viridiplantae</taxon>
        <taxon>Chlorophyta</taxon>
        <taxon>core chlorophytes</taxon>
        <taxon>Trebouxiophyceae</taxon>
        <taxon>Chlorellales</taxon>
        <taxon>Chlorellaceae</taxon>
        <taxon>Apatococcus</taxon>
    </lineage>
</organism>
<proteinExistence type="predicted"/>
<feature type="compositionally biased region" description="Polar residues" evidence="1">
    <location>
        <begin position="249"/>
        <end position="266"/>
    </location>
</feature>
<comment type="caution">
    <text evidence="2">The sequence shown here is derived from an EMBL/GenBank/DDBJ whole genome shotgun (WGS) entry which is preliminary data.</text>
</comment>
<accession>A0AAW1SU61</accession>
<feature type="compositionally biased region" description="Polar residues" evidence="1">
    <location>
        <begin position="200"/>
        <end position="210"/>
    </location>
</feature>
<feature type="region of interest" description="Disordered" evidence="1">
    <location>
        <begin position="553"/>
        <end position="574"/>
    </location>
</feature>
<dbReference type="AlphaFoldDB" id="A0AAW1SU61"/>
<evidence type="ECO:0000313" key="2">
    <source>
        <dbReference type="EMBL" id="KAK9857623.1"/>
    </source>
</evidence>
<gene>
    <name evidence="2" type="ORF">WJX84_003979</name>
</gene>
<feature type="region of interest" description="Disordered" evidence="1">
    <location>
        <begin position="184"/>
        <end position="284"/>
    </location>
</feature>
<name>A0AAW1SU61_9CHLO</name>
<evidence type="ECO:0000256" key="1">
    <source>
        <dbReference type="SAM" id="MobiDB-lite"/>
    </source>
</evidence>
<evidence type="ECO:0000313" key="3">
    <source>
        <dbReference type="Proteomes" id="UP001485043"/>
    </source>
</evidence>
<sequence length="574" mass="61727">DLLDRTQASIGILQVATSEAMVQSYASSLANVAIYAELHGYVALMRIFNPGELSDFPASTDRDPQISSGNLFAKVIAMREILSLPFSSGTAASTMVAAGGQENSFDAHLPRRPRGRSLTGHFKISDLIKRSAAAIYPTLQHSEDKYEPDPATSSVTSTYDDQLYDIPMQMPREQRETLKLHNANVTARRHARQERERNLTSKSPVPSSMPSHVAIHHPTAPTGRSTSPPPPADTSNDPPATHRGLFSFLTGSRTSAFLSQPSSSAGPNARKSPDPVGSSPSSKYATSLVPTLLASSGSSSQLGSDQAFTANDEWTTDMSSARPDLQPLNAVLYLDLDAWIQINKHAHTPLEGFLPPDAHISLQASSDLCSCVFMARSSAWTQRFLSRWADLGKRGCCPEHPYDQLALHTTLLEHASPESGLRKHAAYCLPVPRAADVRSTGDLLPLDDQPLFGDTERDGSNAPANAELRDTSTNPRNMSLAVGRGGGVSLTHLADNYTWNTLGRLRPLAVGVDPHLLVGHALRGLLEHSSTAPGRKSIENPIPGRMLLSSRPHDAAAGSVAGHRQAHAVELSSR</sequence>
<protein>
    <submittedName>
        <fullName evidence="2">Uncharacterized protein</fullName>
    </submittedName>
</protein>
<dbReference type="EMBL" id="JALJOV010000957">
    <property type="protein sequence ID" value="KAK9857623.1"/>
    <property type="molecule type" value="Genomic_DNA"/>
</dbReference>
<reference evidence="2 3" key="1">
    <citation type="journal article" date="2024" name="Nat. Commun.">
        <title>Phylogenomics reveals the evolutionary origins of lichenization in chlorophyte algae.</title>
        <authorList>
            <person name="Puginier C."/>
            <person name="Libourel C."/>
            <person name="Otte J."/>
            <person name="Skaloud P."/>
            <person name="Haon M."/>
            <person name="Grisel S."/>
            <person name="Petersen M."/>
            <person name="Berrin J.G."/>
            <person name="Delaux P.M."/>
            <person name="Dal Grande F."/>
            <person name="Keller J."/>
        </authorList>
    </citation>
    <scope>NUCLEOTIDE SEQUENCE [LARGE SCALE GENOMIC DNA]</scope>
    <source>
        <strain evidence="2 3">SAG 2523</strain>
    </source>
</reference>
<feature type="region of interest" description="Disordered" evidence="1">
    <location>
        <begin position="450"/>
        <end position="477"/>
    </location>
</feature>